<dbReference type="InterPro" id="IPR055558">
    <property type="entry name" value="DUF7134"/>
</dbReference>
<dbReference type="PANTHER" id="PTHR24421">
    <property type="entry name" value="NITRATE/NITRITE SENSOR PROTEIN NARX-RELATED"/>
    <property type="match status" value="1"/>
</dbReference>
<dbReference type="InterPro" id="IPR003594">
    <property type="entry name" value="HATPase_dom"/>
</dbReference>
<dbReference type="CDD" id="cd16917">
    <property type="entry name" value="HATPase_UhpB-NarQ-NarX-like"/>
    <property type="match status" value="1"/>
</dbReference>
<evidence type="ECO:0000256" key="3">
    <source>
        <dbReference type="ARBA" id="ARBA00022553"/>
    </source>
</evidence>
<dbReference type="Gene3D" id="3.30.565.10">
    <property type="entry name" value="Histidine kinase-like ATPase, C-terminal domain"/>
    <property type="match status" value="1"/>
</dbReference>
<dbReference type="EMBL" id="PJNB01000001">
    <property type="protein sequence ID" value="PKW13357.1"/>
    <property type="molecule type" value="Genomic_DNA"/>
</dbReference>
<keyword evidence="9" id="KW-0812">Transmembrane</keyword>
<dbReference type="STRING" id="994479.GCA_000194155_06273"/>
<keyword evidence="6 13" id="KW-0418">Kinase</keyword>
<keyword evidence="8" id="KW-0902">Two-component regulatory system</keyword>
<dbReference type="AlphaFoldDB" id="A0A2N3XRQ4"/>
<feature type="domain" description="Histidine kinase/HSP90-like ATPase" evidence="10">
    <location>
        <begin position="305"/>
        <end position="394"/>
    </location>
</feature>
<feature type="transmembrane region" description="Helical" evidence="9">
    <location>
        <begin position="139"/>
        <end position="157"/>
    </location>
</feature>
<keyword evidence="7" id="KW-0067">ATP-binding</keyword>
<dbReference type="SUPFAM" id="SSF55874">
    <property type="entry name" value="ATPase domain of HSP90 chaperone/DNA topoisomerase II/histidine kinase"/>
    <property type="match status" value="1"/>
</dbReference>
<dbReference type="RefSeq" id="WP_010312979.1">
    <property type="nucleotide sequence ID" value="NZ_CP061007.1"/>
</dbReference>
<evidence type="ECO:0000259" key="11">
    <source>
        <dbReference type="Pfam" id="PF07730"/>
    </source>
</evidence>
<dbReference type="Pfam" id="PF02518">
    <property type="entry name" value="HATPase_c"/>
    <property type="match status" value="1"/>
</dbReference>
<feature type="transmembrane region" description="Helical" evidence="9">
    <location>
        <begin position="37"/>
        <end position="55"/>
    </location>
</feature>
<dbReference type="PANTHER" id="PTHR24421:SF10">
    <property type="entry name" value="NITRATE_NITRITE SENSOR PROTEIN NARQ"/>
    <property type="match status" value="1"/>
</dbReference>
<feature type="transmembrane region" description="Helical" evidence="9">
    <location>
        <begin position="87"/>
        <end position="105"/>
    </location>
</feature>
<dbReference type="GO" id="GO:0016020">
    <property type="term" value="C:membrane"/>
    <property type="evidence" value="ECO:0007669"/>
    <property type="project" value="InterPro"/>
</dbReference>
<evidence type="ECO:0000256" key="6">
    <source>
        <dbReference type="ARBA" id="ARBA00022777"/>
    </source>
</evidence>
<dbReference type="GO" id="GO:0000155">
    <property type="term" value="F:phosphorelay sensor kinase activity"/>
    <property type="evidence" value="ECO:0007669"/>
    <property type="project" value="InterPro"/>
</dbReference>
<evidence type="ECO:0000313" key="14">
    <source>
        <dbReference type="Proteomes" id="UP000233786"/>
    </source>
</evidence>
<comment type="catalytic activity">
    <reaction evidence="1">
        <text>ATP + protein L-histidine = ADP + protein N-phospho-L-histidine.</text>
        <dbReference type="EC" id="2.7.13.3"/>
    </reaction>
</comment>
<keyword evidence="4" id="KW-0808">Transferase</keyword>
<evidence type="ECO:0000256" key="1">
    <source>
        <dbReference type="ARBA" id="ARBA00000085"/>
    </source>
</evidence>
<dbReference type="EC" id="2.7.13.3" evidence="2"/>
<keyword evidence="9" id="KW-0472">Membrane</keyword>
<evidence type="ECO:0000256" key="4">
    <source>
        <dbReference type="ARBA" id="ARBA00022679"/>
    </source>
</evidence>
<evidence type="ECO:0000256" key="7">
    <source>
        <dbReference type="ARBA" id="ARBA00022840"/>
    </source>
</evidence>
<protein>
    <recommendedName>
        <fullName evidence="2">histidine kinase</fullName>
        <ecNumber evidence="2">2.7.13.3</ecNumber>
    </recommendedName>
</protein>
<dbReference type="Gene3D" id="1.20.5.1930">
    <property type="match status" value="1"/>
</dbReference>
<keyword evidence="14" id="KW-1185">Reference proteome</keyword>
<feature type="domain" description="Signal transduction histidine kinase subgroup 3 dimerisation and phosphoacceptor" evidence="11">
    <location>
        <begin position="192"/>
        <end position="257"/>
    </location>
</feature>
<dbReference type="InterPro" id="IPR011712">
    <property type="entry name" value="Sig_transdc_His_kin_sub3_dim/P"/>
</dbReference>
<feature type="transmembrane region" description="Helical" evidence="9">
    <location>
        <begin position="12"/>
        <end position="31"/>
    </location>
</feature>
<evidence type="ECO:0000256" key="5">
    <source>
        <dbReference type="ARBA" id="ARBA00022741"/>
    </source>
</evidence>
<accession>A0A2N3XRQ4</accession>
<keyword evidence="5" id="KW-0547">Nucleotide-binding</keyword>
<comment type="caution">
    <text evidence="13">The sequence shown here is derived from an EMBL/GenBank/DDBJ whole genome shotgun (WGS) entry which is preliminary data.</text>
</comment>
<reference evidence="13" key="1">
    <citation type="submission" date="2017-12" db="EMBL/GenBank/DDBJ databases">
        <title>Sequencing the genomes of 1000 Actinobacteria strains.</title>
        <authorList>
            <person name="Klenk H.-P."/>
        </authorList>
    </citation>
    <scope>NUCLEOTIDE SEQUENCE [LARGE SCALE GENOMIC DNA]</scope>
    <source>
        <strain evidence="13">DSM 44228</strain>
    </source>
</reference>
<dbReference type="Pfam" id="PF23539">
    <property type="entry name" value="DUF7134"/>
    <property type="match status" value="1"/>
</dbReference>
<sequence length="400" mass="43040">MRKLSLWLRARPLVGDSGIATFMLLLHLGELGGEGDLAVGMPTALFVLAGLLLTVPVSVRRIWPVQSAYVALLGLAIMAVLNEGPDVTTTTVVPSMMIYTLVAYVGRWKAAVYTALTGGFLLLRLFTGDEAPEDLPALVFVQVLFFVMLVGFCWVLGEFIGARRAYHAEVERRLHNLEFERDQQARIAVAEERNRIALEIHDVLAHSVSVMVTQADGAGYALRSNPDLAERALHAIGSTGREALGELRSLLGVLRDGTEHDPARIPQPTAADLNELVDRVRGLGLTVSMELTGDFTGLPTGIGLSVYRIVQESLTNVVKHGGTGTKASIRAVNDGRRIEIEVVDDGMRREPTEMTSGGNGLIGMRERAAVYGGTLAAGPRTGGGWRVHAILPLDQPGPIS</sequence>
<evidence type="ECO:0000259" key="12">
    <source>
        <dbReference type="Pfam" id="PF23539"/>
    </source>
</evidence>
<keyword evidence="9" id="KW-1133">Transmembrane helix</keyword>
<dbReference type="InterPro" id="IPR036890">
    <property type="entry name" value="HATPase_C_sf"/>
</dbReference>
<dbReference type="InterPro" id="IPR050482">
    <property type="entry name" value="Sensor_HK_TwoCompSys"/>
</dbReference>
<feature type="domain" description="DUF7134" evidence="12">
    <location>
        <begin position="5"/>
        <end position="164"/>
    </location>
</feature>
<feature type="transmembrane region" description="Helical" evidence="9">
    <location>
        <begin position="62"/>
        <end position="81"/>
    </location>
</feature>
<evidence type="ECO:0000256" key="2">
    <source>
        <dbReference type="ARBA" id="ARBA00012438"/>
    </source>
</evidence>
<dbReference type="Proteomes" id="UP000233786">
    <property type="component" value="Unassembled WGS sequence"/>
</dbReference>
<evidence type="ECO:0000256" key="8">
    <source>
        <dbReference type="ARBA" id="ARBA00023012"/>
    </source>
</evidence>
<dbReference type="GO" id="GO:0005524">
    <property type="term" value="F:ATP binding"/>
    <property type="evidence" value="ECO:0007669"/>
    <property type="project" value="UniProtKB-KW"/>
</dbReference>
<proteinExistence type="predicted"/>
<feature type="transmembrane region" description="Helical" evidence="9">
    <location>
        <begin position="110"/>
        <end position="127"/>
    </location>
</feature>
<gene>
    <name evidence="13" type="ORF">A8926_0881</name>
</gene>
<name>A0A2N3XRQ4_SACSN</name>
<evidence type="ECO:0000259" key="10">
    <source>
        <dbReference type="Pfam" id="PF02518"/>
    </source>
</evidence>
<dbReference type="Pfam" id="PF07730">
    <property type="entry name" value="HisKA_3"/>
    <property type="match status" value="1"/>
</dbReference>
<organism evidence="13 14">
    <name type="scientific">Saccharopolyspora spinosa</name>
    <dbReference type="NCBI Taxonomy" id="60894"/>
    <lineage>
        <taxon>Bacteria</taxon>
        <taxon>Bacillati</taxon>
        <taxon>Actinomycetota</taxon>
        <taxon>Actinomycetes</taxon>
        <taxon>Pseudonocardiales</taxon>
        <taxon>Pseudonocardiaceae</taxon>
        <taxon>Saccharopolyspora</taxon>
    </lineage>
</organism>
<dbReference type="GO" id="GO:0046983">
    <property type="term" value="F:protein dimerization activity"/>
    <property type="evidence" value="ECO:0007669"/>
    <property type="project" value="InterPro"/>
</dbReference>
<evidence type="ECO:0000256" key="9">
    <source>
        <dbReference type="SAM" id="Phobius"/>
    </source>
</evidence>
<evidence type="ECO:0000313" key="13">
    <source>
        <dbReference type="EMBL" id="PKW13357.1"/>
    </source>
</evidence>
<keyword evidence="3" id="KW-0597">Phosphoprotein</keyword>